<dbReference type="Pfam" id="PF02803">
    <property type="entry name" value="Thiolase_C"/>
    <property type="match status" value="1"/>
</dbReference>
<comment type="similarity">
    <text evidence="1 5">Belongs to the thiolase-like superfamily. Thiolase family.</text>
</comment>
<evidence type="ECO:0000313" key="9">
    <source>
        <dbReference type="Proteomes" id="UP000217076"/>
    </source>
</evidence>
<dbReference type="CDD" id="cd00751">
    <property type="entry name" value="thiolase"/>
    <property type="match status" value="1"/>
</dbReference>
<keyword evidence="3 5" id="KW-0012">Acyltransferase</keyword>
<evidence type="ECO:0000256" key="3">
    <source>
        <dbReference type="ARBA" id="ARBA00023315"/>
    </source>
</evidence>
<dbReference type="GO" id="GO:0003988">
    <property type="term" value="F:acetyl-CoA C-acyltransferase activity"/>
    <property type="evidence" value="ECO:0007669"/>
    <property type="project" value="UniProtKB-ARBA"/>
</dbReference>
<evidence type="ECO:0000259" key="7">
    <source>
        <dbReference type="Pfam" id="PF02803"/>
    </source>
</evidence>
<dbReference type="InterPro" id="IPR020610">
    <property type="entry name" value="Thiolase_AS"/>
</dbReference>
<dbReference type="OrthoDB" id="9764638at2"/>
<evidence type="ECO:0000259" key="6">
    <source>
        <dbReference type="Pfam" id="PF00108"/>
    </source>
</evidence>
<dbReference type="PIRSF" id="PIRSF000429">
    <property type="entry name" value="Ac-CoA_Ac_transf"/>
    <property type="match status" value="1"/>
</dbReference>
<feature type="domain" description="Thiolase C-terminal" evidence="7">
    <location>
        <begin position="275"/>
        <end position="396"/>
    </location>
</feature>
<dbReference type="InterPro" id="IPR016039">
    <property type="entry name" value="Thiolase-like"/>
</dbReference>
<dbReference type="InterPro" id="IPR020616">
    <property type="entry name" value="Thiolase_N"/>
</dbReference>
<gene>
    <name evidence="8" type="ORF">SAMN05421742_102227</name>
</gene>
<dbReference type="STRING" id="83401.SAMN05421742_102227"/>
<dbReference type="AlphaFoldDB" id="A0A1G7WJX9"/>
<protein>
    <submittedName>
        <fullName evidence="8">Acetyl-CoA C-acetyltransferase</fullName>
    </submittedName>
</protein>
<keyword evidence="9" id="KW-1185">Reference proteome</keyword>
<keyword evidence="2 5" id="KW-0808">Transferase</keyword>
<dbReference type="Proteomes" id="UP000217076">
    <property type="component" value="Unassembled WGS sequence"/>
</dbReference>
<reference evidence="9" key="1">
    <citation type="submission" date="2016-10" db="EMBL/GenBank/DDBJ databases">
        <authorList>
            <person name="Varghese N."/>
            <person name="Submissions S."/>
        </authorList>
    </citation>
    <scope>NUCLEOTIDE SEQUENCE [LARGE SCALE GENOMIC DNA]</scope>
    <source>
        <strain evidence="9">930I</strain>
    </source>
</reference>
<evidence type="ECO:0000256" key="2">
    <source>
        <dbReference type="ARBA" id="ARBA00022679"/>
    </source>
</evidence>
<organism evidence="8 9">
    <name type="scientific">Roseospirillum parvum</name>
    <dbReference type="NCBI Taxonomy" id="83401"/>
    <lineage>
        <taxon>Bacteria</taxon>
        <taxon>Pseudomonadati</taxon>
        <taxon>Pseudomonadota</taxon>
        <taxon>Alphaproteobacteria</taxon>
        <taxon>Rhodospirillales</taxon>
        <taxon>Rhodospirillaceae</taxon>
        <taxon>Roseospirillum</taxon>
    </lineage>
</organism>
<feature type="active site" description="Proton acceptor" evidence="4">
    <location>
        <position position="354"/>
    </location>
</feature>
<dbReference type="InterPro" id="IPR002155">
    <property type="entry name" value="Thiolase"/>
</dbReference>
<name>A0A1G7WJX9_9PROT</name>
<feature type="active site" description="Acyl-thioester intermediate" evidence="4">
    <location>
        <position position="94"/>
    </location>
</feature>
<dbReference type="PANTHER" id="PTHR18919:SF138">
    <property type="entry name" value="ACETYL-COA C-ACETYLTRANSFERASE"/>
    <property type="match status" value="1"/>
</dbReference>
<dbReference type="PANTHER" id="PTHR18919">
    <property type="entry name" value="ACETYL-COA C-ACYLTRANSFERASE"/>
    <property type="match status" value="1"/>
</dbReference>
<dbReference type="Pfam" id="PF00108">
    <property type="entry name" value="Thiolase_N"/>
    <property type="match status" value="1"/>
</dbReference>
<evidence type="ECO:0000313" key="8">
    <source>
        <dbReference type="EMBL" id="SDG72242.1"/>
    </source>
</evidence>
<evidence type="ECO:0000256" key="4">
    <source>
        <dbReference type="PIRSR" id="PIRSR000429-1"/>
    </source>
</evidence>
<proteinExistence type="inferred from homology"/>
<dbReference type="Gene3D" id="3.40.47.10">
    <property type="match status" value="2"/>
</dbReference>
<evidence type="ECO:0000256" key="5">
    <source>
        <dbReference type="RuleBase" id="RU003557"/>
    </source>
</evidence>
<dbReference type="PROSITE" id="PS00099">
    <property type="entry name" value="THIOLASE_3"/>
    <property type="match status" value="1"/>
</dbReference>
<feature type="active site" description="Proton acceptor" evidence="4">
    <location>
        <position position="384"/>
    </location>
</feature>
<dbReference type="RefSeq" id="WP_092615879.1">
    <property type="nucleotide sequence ID" value="NZ_FNCV01000002.1"/>
</dbReference>
<feature type="domain" description="Thiolase N-terminal" evidence="6">
    <location>
        <begin position="10"/>
        <end position="267"/>
    </location>
</feature>
<sequence>MSDHTQTDPIVIVGAARTPMGGFQGDLTPLSAPELGSAAIAEALRRSGVPADDVDEGVMGLCLFAGLGQAPGRQAMRGAGLPDSAGATTISKMCGSGMKAAMLVHDMLKVDSCTVGVAGGMESMTNAPYLMAKARGGLRMGHGEVKDHMFLDGLEDAYDKGRLMGTFAEDCAQDYQFTREAQDAFAVASLTRAKAAIDQGRFDAEVVPVKVATRKGEVEVRHDEQPHKANLDKIPTLKPAFRKDGTVTAANASSISDGAAALILMRASEAERRGLTPLARIHGHATNSLAPNLFPVAPIGAIQKLLEKVNWTTGEVDLWEINEAFAVVTMAAMRDLKLPHEKVNVNGGACALGHPIGASGARVLVTLLHALKASGQNKGVAALCIGGGEATAMAVELMH</sequence>
<dbReference type="InterPro" id="IPR020617">
    <property type="entry name" value="Thiolase_C"/>
</dbReference>
<dbReference type="SUPFAM" id="SSF53901">
    <property type="entry name" value="Thiolase-like"/>
    <property type="match status" value="2"/>
</dbReference>
<accession>A0A1G7WJX9</accession>
<evidence type="ECO:0000256" key="1">
    <source>
        <dbReference type="ARBA" id="ARBA00010982"/>
    </source>
</evidence>
<dbReference type="EMBL" id="FNCV01000002">
    <property type="protein sequence ID" value="SDG72242.1"/>
    <property type="molecule type" value="Genomic_DNA"/>
</dbReference>
<dbReference type="NCBIfam" id="TIGR01930">
    <property type="entry name" value="AcCoA-C-Actrans"/>
    <property type="match status" value="1"/>
</dbReference>